<evidence type="ECO:0000259" key="1">
    <source>
        <dbReference type="Pfam" id="PF00156"/>
    </source>
</evidence>
<comment type="caution">
    <text evidence="2">The sequence shown here is derived from an EMBL/GenBank/DDBJ whole genome shotgun (WGS) entry which is preliminary data.</text>
</comment>
<keyword evidence="3" id="KW-1185">Reference proteome</keyword>
<keyword evidence="2" id="KW-0808">Transferase</keyword>
<dbReference type="InterPro" id="IPR000836">
    <property type="entry name" value="PRTase_dom"/>
</dbReference>
<dbReference type="Pfam" id="PF00156">
    <property type="entry name" value="Pribosyltran"/>
    <property type="match status" value="1"/>
</dbReference>
<dbReference type="GO" id="GO:0016757">
    <property type="term" value="F:glycosyltransferase activity"/>
    <property type="evidence" value="ECO:0007669"/>
    <property type="project" value="UniProtKB-KW"/>
</dbReference>
<reference evidence="2 3" key="1">
    <citation type="submission" date="2020-07" db="EMBL/GenBank/DDBJ databases">
        <title>Sequencing the genomes of 1000 actinobacteria strains.</title>
        <authorList>
            <person name="Klenk H.-P."/>
        </authorList>
    </citation>
    <scope>NUCLEOTIDE SEQUENCE [LARGE SCALE GENOMIC DNA]</scope>
    <source>
        <strain evidence="2 3">DSM 45975</strain>
    </source>
</reference>
<keyword evidence="2" id="KW-0328">Glycosyltransferase</keyword>
<protein>
    <submittedName>
        <fullName evidence="2">Putative phosphoribosyltransferase</fullName>
    </submittedName>
</protein>
<dbReference type="CDD" id="cd06223">
    <property type="entry name" value="PRTases_typeI"/>
    <property type="match status" value="1"/>
</dbReference>
<evidence type="ECO:0000313" key="3">
    <source>
        <dbReference type="Proteomes" id="UP000569329"/>
    </source>
</evidence>
<feature type="domain" description="Phosphoribosyltransferase" evidence="1">
    <location>
        <begin position="18"/>
        <end position="186"/>
    </location>
</feature>
<dbReference type="Gene3D" id="3.30.1310.20">
    <property type="entry name" value="PRTase-like"/>
    <property type="match status" value="1"/>
</dbReference>
<dbReference type="RefSeq" id="WP_182543910.1">
    <property type="nucleotide sequence ID" value="NZ_JACGWZ010000002.1"/>
</dbReference>
<sequence length="221" mass="23702">MASPTQSDQLADGFTDRQHAGRVLAEHLPTDLRDPVVFGLARGGVPVAAEVARALGARLRVSVARKIGAPGQPELALGAVTAEGPATYDSRLLTAFHTSAEQLEDECSRERDEARRREQLYQQGPPISLTGRDVVLVDDGLATGATARAALRGVRQSEPRGLFLAVPVGAPGAVRALQEEADSVICVLQPSSFHAVGQWYRRFSPTTDEEILNLLQEFPSD</sequence>
<dbReference type="EMBL" id="JACGWZ010000002">
    <property type="protein sequence ID" value="MBA8824674.1"/>
    <property type="molecule type" value="Genomic_DNA"/>
</dbReference>
<dbReference type="SUPFAM" id="SSF53271">
    <property type="entry name" value="PRTase-like"/>
    <property type="match status" value="1"/>
</dbReference>
<evidence type="ECO:0000313" key="2">
    <source>
        <dbReference type="EMBL" id="MBA8824674.1"/>
    </source>
</evidence>
<gene>
    <name evidence="2" type="ORF">FHX42_002021</name>
</gene>
<proteinExistence type="predicted"/>
<dbReference type="InterPro" id="IPR029057">
    <property type="entry name" value="PRTase-like"/>
</dbReference>
<dbReference type="Proteomes" id="UP000569329">
    <property type="component" value="Unassembled WGS sequence"/>
</dbReference>
<dbReference type="Gene3D" id="3.40.50.2020">
    <property type="match status" value="1"/>
</dbReference>
<organism evidence="2 3">
    <name type="scientific">Halosaccharopolyspora lacisalsi</name>
    <dbReference type="NCBI Taxonomy" id="1000566"/>
    <lineage>
        <taxon>Bacteria</taxon>
        <taxon>Bacillati</taxon>
        <taxon>Actinomycetota</taxon>
        <taxon>Actinomycetes</taxon>
        <taxon>Pseudonocardiales</taxon>
        <taxon>Pseudonocardiaceae</taxon>
        <taxon>Halosaccharopolyspora</taxon>
    </lineage>
</organism>
<name>A0A839DT40_9PSEU</name>
<dbReference type="AlphaFoldDB" id="A0A839DT40"/>
<accession>A0A839DT40</accession>